<protein>
    <recommendedName>
        <fullName evidence="2">Serine aminopeptidase S33 domain-containing protein</fullName>
    </recommendedName>
</protein>
<dbReference type="Gene3D" id="3.40.50.1820">
    <property type="entry name" value="alpha/beta hydrolase"/>
    <property type="match status" value="1"/>
</dbReference>
<dbReference type="PANTHER" id="PTHR22946">
    <property type="entry name" value="DIENELACTONE HYDROLASE DOMAIN-CONTAINING PROTEIN-RELATED"/>
    <property type="match status" value="1"/>
</dbReference>
<dbReference type="GO" id="GO:0016788">
    <property type="term" value="F:hydrolase activity, acting on ester bonds"/>
    <property type="evidence" value="ECO:0007669"/>
    <property type="project" value="UniProtKB-ARBA"/>
</dbReference>
<dbReference type="PANTHER" id="PTHR22946:SF9">
    <property type="entry name" value="POLYKETIDE TRANSFERASE AF380"/>
    <property type="match status" value="1"/>
</dbReference>
<organism evidence="3 4">
    <name type="scientific">Galerina marginata (strain CBS 339.88)</name>
    <dbReference type="NCBI Taxonomy" id="685588"/>
    <lineage>
        <taxon>Eukaryota</taxon>
        <taxon>Fungi</taxon>
        <taxon>Dikarya</taxon>
        <taxon>Basidiomycota</taxon>
        <taxon>Agaricomycotina</taxon>
        <taxon>Agaricomycetes</taxon>
        <taxon>Agaricomycetidae</taxon>
        <taxon>Agaricales</taxon>
        <taxon>Agaricineae</taxon>
        <taxon>Strophariaceae</taxon>
        <taxon>Galerina</taxon>
    </lineage>
</organism>
<sequence>MAFERKTLQIPSITDGIYLDVWFYKPTGNAPYPVIVAGHGMTAVKEAGMSAFGERWATDAGFASLIFDYRFFGNSGGQPRNLLDLDKQLEDFRSVVQWARSQDIFLDTKIVVMGSALGSLNACRIALDDPAIAGVMAHSPMLDGYATVMAAGFNPRLVFWATIDQIRSMLGLSPLFIRAVGKEGQFALLNSPSSYPGFVKMFEHSSVPFTDAPNLVSPRVVFQMMGVRPGLSLKRAKFPVLLVIPQEDDMIPLKVARDIAAQSPKIITVVESPGAHFDVMPGEMGYDVNIEAQIKFLQRIKEVV</sequence>
<evidence type="ECO:0000313" key="4">
    <source>
        <dbReference type="Proteomes" id="UP000027222"/>
    </source>
</evidence>
<dbReference type="AlphaFoldDB" id="A0A067TCS1"/>
<evidence type="ECO:0000259" key="2">
    <source>
        <dbReference type="Pfam" id="PF12146"/>
    </source>
</evidence>
<dbReference type="HOGENOM" id="CLU_048587_1_0_1"/>
<dbReference type="Proteomes" id="UP000027222">
    <property type="component" value="Unassembled WGS sequence"/>
</dbReference>
<proteinExistence type="predicted"/>
<dbReference type="OrthoDB" id="2498029at2759"/>
<evidence type="ECO:0000313" key="3">
    <source>
        <dbReference type="EMBL" id="KDR76793.1"/>
    </source>
</evidence>
<dbReference type="InterPro" id="IPR029058">
    <property type="entry name" value="AB_hydrolase_fold"/>
</dbReference>
<feature type="domain" description="Serine aminopeptidase S33" evidence="2">
    <location>
        <begin position="34"/>
        <end position="263"/>
    </location>
</feature>
<keyword evidence="1" id="KW-0378">Hydrolase</keyword>
<keyword evidence="4" id="KW-1185">Reference proteome</keyword>
<reference evidence="4" key="1">
    <citation type="journal article" date="2014" name="Proc. Natl. Acad. Sci. U.S.A.">
        <title>Extensive sampling of basidiomycete genomes demonstrates inadequacy of the white-rot/brown-rot paradigm for wood decay fungi.</title>
        <authorList>
            <person name="Riley R."/>
            <person name="Salamov A.A."/>
            <person name="Brown D.W."/>
            <person name="Nagy L.G."/>
            <person name="Floudas D."/>
            <person name="Held B.W."/>
            <person name="Levasseur A."/>
            <person name="Lombard V."/>
            <person name="Morin E."/>
            <person name="Otillar R."/>
            <person name="Lindquist E.A."/>
            <person name="Sun H."/>
            <person name="LaButti K.M."/>
            <person name="Schmutz J."/>
            <person name="Jabbour D."/>
            <person name="Luo H."/>
            <person name="Baker S.E."/>
            <person name="Pisabarro A.G."/>
            <person name="Walton J.D."/>
            <person name="Blanchette R.A."/>
            <person name="Henrissat B."/>
            <person name="Martin F."/>
            <person name="Cullen D."/>
            <person name="Hibbett D.S."/>
            <person name="Grigoriev I.V."/>
        </authorList>
    </citation>
    <scope>NUCLEOTIDE SEQUENCE [LARGE SCALE GENOMIC DNA]</scope>
    <source>
        <strain evidence="4">CBS 339.88</strain>
    </source>
</reference>
<dbReference type="InterPro" id="IPR050261">
    <property type="entry name" value="FrsA_esterase"/>
</dbReference>
<gene>
    <name evidence="3" type="ORF">GALMADRAFT_139671</name>
</gene>
<dbReference type="SUPFAM" id="SSF53474">
    <property type="entry name" value="alpha/beta-Hydrolases"/>
    <property type="match status" value="1"/>
</dbReference>
<evidence type="ECO:0000256" key="1">
    <source>
        <dbReference type="ARBA" id="ARBA00022801"/>
    </source>
</evidence>
<accession>A0A067TCS1</accession>
<name>A0A067TCS1_GALM3</name>
<dbReference type="EMBL" id="KL142378">
    <property type="protein sequence ID" value="KDR76793.1"/>
    <property type="molecule type" value="Genomic_DNA"/>
</dbReference>
<dbReference type="STRING" id="685588.A0A067TCS1"/>
<dbReference type="Pfam" id="PF12146">
    <property type="entry name" value="Hydrolase_4"/>
    <property type="match status" value="1"/>
</dbReference>
<dbReference type="InterPro" id="IPR022742">
    <property type="entry name" value="Hydrolase_4"/>
</dbReference>